<keyword evidence="6 7" id="KW-0472">Membrane</keyword>
<evidence type="ECO:0000256" key="6">
    <source>
        <dbReference type="ARBA" id="ARBA00023136"/>
    </source>
</evidence>
<feature type="transmembrane region" description="Helical" evidence="7">
    <location>
        <begin position="36"/>
        <end position="61"/>
    </location>
</feature>
<dbReference type="InterPro" id="IPR027417">
    <property type="entry name" value="P-loop_NTPase"/>
</dbReference>
<dbReference type="SUPFAM" id="SSF52540">
    <property type="entry name" value="P-loop containing nucleoside triphosphate hydrolases"/>
    <property type="match status" value="1"/>
</dbReference>
<dbReference type="GO" id="GO:0016887">
    <property type="term" value="F:ATP hydrolysis activity"/>
    <property type="evidence" value="ECO:0007669"/>
    <property type="project" value="InterPro"/>
</dbReference>
<dbReference type="Gene3D" id="3.40.50.300">
    <property type="entry name" value="P-loop containing nucleotide triphosphate hydrolases"/>
    <property type="match status" value="1"/>
</dbReference>
<dbReference type="GO" id="GO:0034040">
    <property type="term" value="F:ATPase-coupled lipid transmembrane transporter activity"/>
    <property type="evidence" value="ECO:0007669"/>
    <property type="project" value="TreeGrafter"/>
</dbReference>
<dbReference type="InterPro" id="IPR003593">
    <property type="entry name" value="AAA+_ATPase"/>
</dbReference>
<dbReference type="PANTHER" id="PTHR24221">
    <property type="entry name" value="ATP-BINDING CASSETTE SUB-FAMILY B"/>
    <property type="match status" value="1"/>
</dbReference>
<keyword evidence="4 9" id="KW-0067">ATP-binding</keyword>
<dbReference type="InterPro" id="IPR003439">
    <property type="entry name" value="ABC_transporter-like_ATP-bd"/>
</dbReference>
<name>A0A1I1KI62_9ACTN</name>
<evidence type="ECO:0000313" key="9">
    <source>
        <dbReference type="EMBL" id="SFC57813.1"/>
    </source>
</evidence>
<dbReference type="SMART" id="SM00382">
    <property type="entry name" value="AAA"/>
    <property type="match status" value="1"/>
</dbReference>
<dbReference type="EMBL" id="FOLM01000004">
    <property type="protein sequence ID" value="SFC57813.1"/>
    <property type="molecule type" value="Genomic_DNA"/>
</dbReference>
<feature type="transmembrane region" description="Helical" evidence="7">
    <location>
        <begin position="166"/>
        <end position="191"/>
    </location>
</feature>
<dbReference type="PANTHER" id="PTHR24221:SF654">
    <property type="entry name" value="ATP-BINDING CASSETTE SUB-FAMILY B MEMBER 6"/>
    <property type="match status" value="1"/>
</dbReference>
<dbReference type="GO" id="GO:0005524">
    <property type="term" value="F:ATP binding"/>
    <property type="evidence" value="ECO:0007669"/>
    <property type="project" value="UniProtKB-KW"/>
</dbReference>
<feature type="domain" description="ABC transporter" evidence="8">
    <location>
        <begin position="368"/>
        <end position="611"/>
    </location>
</feature>
<evidence type="ECO:0000256" key="1">
    <source>
        <dbReference type="ARBA" id="ARBA00004651"/>
    </source>
</evidence>
<keyword evidence="5 7" id="KW-1133">Transmembrane helix</keyword>
<dbReference type="InterPro" id="IPR017871">
    <property type="entry name" value="ABC_transporter-like_CS"/>
</dbReference>
<evidence type="ECO:0000259" key="8">
    <source>
        <dbReference type="PROSITE" id="PS50893"/>
    </source>
</evidence>
<proteinExistence type="predicted"/>
<feature type="transmembrane region" description="Helical" evidence="7">
    <location>
        <begin position="266"/>
        <end position="290"/>
    </location>
</feature>
<organism evidence="9 10">
    <name type="scientific">Streptomyces aidingensis</name>
    <dbReference type="NCBI Taxonomy" id="910347"/>
    <lineage>
        <taxon>Bacteria</taxon>
        <taxon>Bacillati</taxon>
        <taxon>Actinomycetota</taxon>
        <taxon>Actinomycetes</taxon>
        <taxon>Kitasatosporales</taxon>
        <taxon>Streptomycetaceae</taxon>
        <taxon>Streptomyces</taxon>
    </lineage>
</organism>
<evidence type="ECO:0000256" key="2">
    <source>
        <dbReference type="ARBA" id="ARBA00022692"/>
    </source>
</evidence>
<keyword evidence="3" id="KW-0547">Nucleotide-binding</keyword>
<dbReference type="OrthoDB" id="9806127at2"/>
<dbReference type="SUPFAM" id="SSF90123">
    <property type="entry name" value="ABC transporter transmembrane region"/>
    <property type="match status" value="1"/>
</dbReference>
<dbReference type="AlphaFoldDB" id="A0A1I1KI62"/>
<evidence type="ECO:0000256" key="3">
    <source>
        <dbReference type="ARBA" id="ARBA00022741"/>
    </source>
</evidence>
<keyword evidence="2 7" id="KW-0812">Transmembrane</keyword>
<dbReference type="RefSeq" id="WP_139238306.1">
    <property type="nucleotide sequence ID" value="NZ_FOLM01000004.1"/>
</dbReference>
<dbReference type="InterPro" id="IPR036640">
    <property type="entry name" value="ABC1_TM_sf"/>
</dbReference>
<evidence type="ECO:0000256" key="7">
    <source>
        <dbReference type="SAM" id="Phobius"/>
    </source>
</evidence>
<reference evidence="9 10" key="1">
    <citation type="submission" date="2016-10" db="EMBL/GenBank/DDBJ databases">
        <authorList>
            <person name="de Groot N.N."/>
        </authorList>
    </citation>
    <scope>NUCLEOTIDE SEQUENCE [LARGE SCALE GENOMIC DNA]</scope>
    <source>
        <strain evidence="9 10">CGMCC 4.5739</strain>
    </source>
</reference>
<protein>
    <submittedName>
        <fullName evidence="9">ATP-binding cassette, subfamily B</fullName>
    </submittedName>
</protein>
<evidence type="ECO:0000256" key="5">
    <source>
        <dbReference type="ARBA" id="ARBA00022989"/>
    </source>
</evidence>
<dbReference type="GO" id="GO:0005886">
    <property type="term" value="C:plasma membrane"/>
    <property type="evidence" value="ECO:0007669"/>
    <property type="project" value="UniProtKB-SubCell"/>
</dbReference>
<comment type="subcellular location">
    <subcellularLocation>
        <location evidence="1">Cell membrane</location>
        <topology evidence="1">Multi-pass membrane protein</topology>
    </subcellularLocation>
</comment>
<dbReference type="Gene3D" id="1.20.1560.10">
    <property type="entry name" value="ABC transporter type 1, transmembrane domain"/>
    <property type="match status" value="1"/>
</dbReference>
<evidence type="ECO:0000313" key="10">
    <source>
        <dbReference type="Proteomes" id="UP000199207"/>
    </source>
</evidence>
<dbReference type="PROSITE" id="PS50893">
    <property type="entry name" value="ABC_TRANSPORTER_2"/>
    <property type="match status" value="1"/>
</dbReference>
<dbReference type="STRING" id="910347.SAMN05421773_104156"/>
<accession>A0A1I1KI62</accession>
<dbReference type="InterPro" id="IPR039421">
    <property type="entry name" value="Type_1_exporter"/>
</dbReference>
<sequence>MSPRLRIPPALAGTVALVRLLPRVSRTKTAWGLAGLLIVSVLPTAAAVAIGLLIGAVPDALRDGVSSSAGRHLFTLLGVTAVLVLLQQSVPPLVNALADTLGRDADRFLQQEALAAVGGPDRVDHLSDPDVLAALRVVRGLGLAENARPSQAVAALAYVLPAWLRALAGAAVLIAFQWWLGLLWLVVWPLAVHFMQREYFRVGALAFGQSNALREAEYLRDLAVTSGPAKELRLWGMVGWLTERFETTWRAAMEPVWRMRRPRARLIASTTGMLGAVNLLSYGLLAWAAVHGHIGLAALAVYTQALMLANNYTAFDDQNAQLAFASAAVPHVLALRERTADGGRQPAAAAGSPPAPVPEGEAPLAGAIRCHEVALRYPGTERNALRRIDLTIPVGRSLAIVGDNGAGKSSLVKLLCGLHAPTGGRIEVDGRDLGELDPRAWRRRISVLFQDFARYHLSVADNITLGAPHRAGDRELMRTAAERAGVLPLIESFPHGWDTVLSPEYSRGTDLSGGQWQRIALARALFAVQAGAEVLVLDEPTAALDIRSEAEIYDRFLELTAGLTTVLISHRFSTVRRVDRIVVLDHGEVVEEGSHDELMALGGKYARMFTLQAERFSADDGLPDTPLTVKGPVNGTVQDTVEAEAGRA</sequence>
<dbReference type="Proteomes" id="UP000199207">
    <property type="component" value="Unassembled WGS sequence"/>
</dbReference>
<keyword evidence="10" id="KW-1185">Reference proteome</keyword>
<evidence type="ECO:0000256" key="4">
    <source>
        <dbReference type="ARBA" id="ARBA00022840"/>
    </source>
</evidence>
<dbReference type="PROSITE" id="PS00211">
    <property type="entry name" value="ABC_TRANSPORTER_1"/>
    <property type="match status" value="1"/>
</dbReference>
<dbReference type="Pfam" id="PF00005">
    <property type="entry name" value="ABC_tran"/>
    <property type="match status" value="1"/>
</dbReference>
<gene>
    <name evidence="9" type="ORF">SAMN05421773_104156</name>
</gene>